<keyword evidence="1" id="KW-0175">Coiled coil</keyword>
<dbReference type="EMBL" id="LGRX02034704">
    <property type="protein sequence ID" value="KAK3237083.1"/>
    <property type="molecule type" value="Genomic_DNA"/>
</dbReference>
<protein>
    <submittedName>
        <fullName evidence="3">Uncharacterized protein</fullName>
    </submittedName>
</protein>
<evidence type="ECO:0000256" key="1">
    <source>
        <dbReference type="SAM" id="Coils"/>
    </source>
</evidence>
<reference evidence="3 4" key="1">
    <citation type="journal article" date="2015" name="Genome Biol. Evol.">
        <title>Comparative Genomics of a Bacterivorous Green Alga Reveals Evolutionary Causalities and Consequences of Phago-Mixotrophic Mode of Nutrition.</title>
        <authorList>
            <person name="Burns J.A."/>
            <person name="Paasch A."/>
            <person name="Narechania A."/>
            <person name="Kim E."/>
        </authorList>
    </citation>
    <scope>NUCLEOTIDE SEQUENCE [LARGE SCALE GENOMIC DNA]</scope>
    <source>
        <strain evidence="3 4">PLY_AMNH</strain>
    </source>
</reference>
<feature type="region of interest" description="Disordered" evidence="2">
    <location>
        <begin position="442"/>
        <end position="464"/>
    </location>
</feature>
<gene>
    <name evidence="3" type="ORF">CYMTET_52809</name>
</gene>
<dbReference type="AlphaFoldDB" id="A0AAE0EQF2"/>
<keyword evidence="4" id="KW-1185">Reference proteome</keyword>
<evidence type="ECO:0000313" key="3">
    <source>
        <dbReference type="EMBL" id="KAK3237083.1"/>
    </source>
</evidence>
<name>A0AAE0EQF2_9CHLO</name>
<evidence type="ECO:0000256" key="2">
    <source>
        <dbReference type="SAM" id="MobiDB-lite"/>
    </source>
</evidence>
<evidence type="ECO:0000313" key="4">
    <source>
        <dbReference type="Proteomes" id="UP001190700"/>
    </source>
</evidence>
<organism evidence="3 4">
    <name type="scientific">Cymbomonas tetramitiformis</name>
    <dbReference type="NCBI Taxonomy" id="36881"/>
    <lineage>
        <taxon>Eukaryota</taxon>
        <taxon>Viridiplantae</taxon>
        <taxon>Chlorophyta</taxon>
        <taxon>Pyramimonadophyceae</taxon>
        <taxon>Pyramimonadales</taxon>
        <taxon>Pyramimonadaceae</taxon>
        <taxon>Cymbomonas</taxon>
    </lineage>
</organism>
<sequence length="464" mass="51577">MGFKRVAGKSASKVGNVHAVQATATNTTLPTREQLSKELSAKVTKQDVEISKLQATIVTKDALISKLQSDLKDAQAGARIVSAQLAESETRLERVKDTLKTYKSRVRALQTEASKDRAFHRCKPGTSEAKEAMKKRFARLAESLEVLLHQEPMLLQSMLEDRENTADDQRPVYIEALVAFLSRHRLAIRAAVTILDTQPVTKLTKYLEANDTLRELENFYTQRAVNEITKQWSPTIGLAIRFRLGLSMENYDRLRTMLSNSFDTESNVSTTRYVMDATSKYKAMQWRIKAPKLPTNYAVDKLRDEIATKLDLQENELGTCAQISFPTKLSQVLTNEMQKGFLRGVVSTTPEDAVIRLELFISGDAHGIHRGVKVTRITFKLKVENMVFNNSPFQMYTVVFFRGSDNYANLQEHNTTFSRELSVLAKTPLTVGAASAAAAAAAPAAAEPPECPHRAVAAPTPSAP</sequence>
<comment type="caution">
    <text evidence="3">The sequence shown here is derived from an EMBL/GenBank/DDBJ whole genome shotgun (WGS) entry which is preliminary data.</text>
</comment>
<accession>A0AAE0EQF2</accession>
<proteinExistence type="predicted"/>
<feature type="coiled-coil region" evidence="1">
    <location>
        <begin position="85"/>
        <end position="112"/>
    </location>
</feature>
<dbReference type="Proteomes" id="UP001190700">
    <property type="component" value="Unassembled WGS sequence"/>
</dbReference>